<feature type="transmembrane region" description="Helical" evidence="1">
    <location>
        <begin position="99"/>
        <end position="121"/>
    </location>
</feature>
<organism evidence="2">
    <name type="scientific">marine sediment metagenome</name>
    <dbReference type="NCBI Taxonomy" id="412755"/>
    <lineage>
        <taxon>unclassified sequences</taxon>
        <taxon>metagenomes</taxon>
        <taxon>ecological metagenomes</taxon>
    </lineage>
</organism>
<reference evidence="2" key="1">
    <citation type="journal article" date="2015" name="Nature">
        <title>Complex archaea that bridge the gap between prokaryotes and eukaryotes.</title>
        <authorList>
            <person name="Spang A."/>
            <person name="Saw J.H."/>
            <person name="Jorgensen S.L."/>
            <person name="Zaremba-Niedzwiedzka K."/>
            <person name="Martijn J."/>
            <person name="Lind A.E."/>
            <person name="van Eijk R."/>
            <person name="Schleper C."/>
            <person name="Guy L."/>
            <person name="Ettema T.J."/>
        </authorList>
    </citation>
    <scope>NUCLEOTIDE SEQUENCE</scope>
</reference>
<evidence type="ECO:0000256" key="1">
    <source>
        <dbReference type="SAM" id="Phobius"/>
    </source>
</evidence>
<dbReference type="EMBL" id="LAZR01001705">
    <property type="protein sequence ID" value="KKN40434.1"/>
    <property type="molecule type" value="Genomic_DNA"/>
</dbReference>
<keyword evidence="1" id="KW-0472">Membrane</keyword>
<evidence type="ECO:0000313" key="2">
    <source>
        <dbReference type="EMBL" id="KKN40434.1"/>
    </source>
</evidence>
<accession>A0A0F9QD11</accession>
<dbReference type="AlphaFoldDB" id="A0A0F9QD11"/>
<comment type="caution">
    <text evidence="2">The sequence shown here is derived from an EMBL/GenBank/DDBJ whole genome shotgun (WGS) entry which is preliminary data.</text>
</comment>
<gene>
    <name evidence="2" type="ORF">LCGC14_0733290</name>
</gene>
<name>A0A0F9QD11_9ZZZZ</name>
<feature type="transmembrane region" description="Helical" evidence="1">
    <location>
        <begin position="12"/>
        <end position="36"/>
    </location>
</feature>
<keyword evidence="1" id="KW-1133">Transmembrane helix</keyword>
<protein>
    <submittedName>
        <fullName evidence="2">Uncharacterized protein</fullName>
    </submittedName>
</protein>
<keyword evidence="1" id="KW-0812">Transmembrane</keyword>
<proteinExistence type="predicted"/>
<sequence length="152" mass="16937">MDNSSSTTTDFLSILVRLLGLVMLLIGLFIGIKVIFEAWHLYKEPQNIERFADAIEQGSHLDVMLAKFTPQTKAENSEASVQQTLPDAQASPESLRVTYFLAWIIAILLLMVIGGLASSAIRTGGQLALYDLQVKRFARQLINEARKTNDRN</sequence>